<keyword evidence="1" id="KW-1133">Transmembrane helix</keyword>
<keyword evidence="1" id="KW-0472">Membrane</keyword>
<gene>
    <name evidence="2" type="ORF">OLMES_5157</name>
</gene>
<dbReference type="KEGG" id="ome:OLMES_5157"/>
<reference evidence="2 3" key="1">
    <citation type="submission" date="2017-05" db="EMBL/GenBank/DDBJ databases">
        <title>Genomic insights into alkan degradation activity of Oleiphilus messinensis.</title>
        <authorList>
            <person name="Kozyavkin S.A."/>
            <person name="Slesarev A.I."/>
            <person name="Golyshin P.N."/>
            <person name="Korzhenkov A."/>
            <person name="Golyshina O.N."/>
            <person name="Toshchakov S.V."/>
        </authorList>
    </citation>
    <scope>NUCLEOTIDE SEQUENCE [LARGE SCALE GENOMIC DNA]</scope>
    <source>
        <strain evidence="2 3">ME102</strain>
    </source>
</reference>
<evidence type="ECO:0000313" key="3">
    <source>
        <dbReference type="Proteomes" id="UP000196027"/>
    </source>
</evidence>
<feature type="transmembrane region" description="Helical" evidence="1">
    <location>
        <begin position="21"/>
        <end position="43"/>
    </location>
</feature>
<protein>
    <submittedName>
        <fullName evidence="2">Uncharacterized protein</fullName>
    </submittedName>
</protein>
<organism evidence="2 3">
    <name type="scientific">Oleiphilus messinensis</name>
    <dbReference type="NCBI Taxonomy" id="141451"/>
    <lineage>
        <taxon>Bacteria</taxon>
        <taxon>Pseudomonadati</taxon>
        <taxon>Pseudomonadota</taxon>
        <taxon>Gammaproteobacteria</taxon>
        <taxon>Oceanospirillales</taxon>
        <taxon>Oleiphilaceae</taxon>
        <taxon>Oleiphilus</taxon>
    </lineage>
</organism>
<sequence>MTEQPQYYQPPEQHDHHIRNMVIALALFFGSVVIVLALVIYHAHYLASLLPFSVEKQFVKPY</sequence>
<keyword evidence="3" id="KW-1185">Reference proteome</keyword>
<dbReference type="RefSeq" id="WP_087463844.1">
    <property type="nucleotide sequence ID" value="NZ_CP021425.1"/>
</dbReference>
<keyword evidence="1" id="KW-0812">Transmembrane</keyword>
<dbReference type="EMBL" id="CP021425">
    <property type="protein sequence ID" value="ARU59141.1"/>
    <property type="molecule type" value="Genomic_DNA"/>
</dbReference>
<name>A0A1Y0IF83_9GAMM</name>
<evidence type="ECO:0000313" key="2">
    <source>
        <dbReference type="EMBL" id="ARU59141.1"/>
    </source>
</evidence>
<accession>A0A1Y0IF83</accession>
<dbReference type="AlphaFoldDB" id="A0A1Y0IF83"/>
<dbReference type="Proteomes" id="UP000196027">
    <property type="component" value="Chromosome"/>
</dbReference>
<evidence type="ECO:0000256" key="1">
    <source>
        <dbReference type="SAM" id="Phobius"/>
    </source>
</evidence>
<dbReference type="OrthoDB" id="9810445at2"/>
<proteinExistence type="predicted"/>